<evidence type="ECO:0000313" key="2">
    <source>
        <dbReference type="EMBL" id="GKV11429.1"/>
    </source>
</evidence>
<sequence length="53" mass="6191">MGNLRLLLNFFLQFSVLSLPLREALILAPSFNRKKQLNVRSPEEESTSHADYW</sequence>
<organism evidence="2 3">
    <name type="scientific">Rubroshorea leprosula</name>
    <dbReference type="NCBI Taxonomy" id="152421"/>
    <lineage>
        <taxon>Eukaryota</taxon>
        <taxon>Viridiplantae</taxon>
        <taxon>Streptophyta</taxon>
        <taxon>Embryophyta</taxon>
        <taxon>Tracheophyta</taxon>
        <taxon>Spermatophyta</taxon>
        <taxon>Magnoliopsida</taxon>
        <taxon>eudicotyledons</taxon>
        <taxon>Gunneridae</taxon>
        <taxon>Pentapetalae</taxon>
        <taxon>rosids</taxon>
        <taxon>malvids</taxon>
        <taxon>Malvales</taxon>
        <taxon>Dipterocarpaceae</taxon>
        <taxon>Rubroshorea</taxon>
    </lineage>
</organism>
<dbReference type="EMBL" id="BPVZ01000034">
    <property type="protein sequence ID" value="GKV11429.1"/>
    <property type="molecule type" value="Genomic_DNA"/>
</dbReference>
<dbReference type="Proteomes" id="UP001054252">
    <property type="component" value="Unassembled WGS sequence"/>
</dbReference>
<reference evidence="2 3" key="1">
    <citation type="journal article" date="2021" name="Commun. Biol.">
        <title>The genome of Shorea leprosula (Dipterocarpaceae) highlights the ecological relevance of drought in aseasonal tropical rainforests.</title>
        <authorList>
            <person name="Ng K.K.S."/>
            <person name="Kobayashi M.J."/>
            <person name="Fawcett J.A."/>
            <person name="Hatakeyama M."/>
            <person name="Paape T."/>
            <person name="Ng C.H."/>
            <person name="Ang C.C."/>
            <person name="Tnah L.H."/>
            <person name="Lee C.T."/>
            <person name="Nishiyama T."/>
            <person name="Sese J."/>
            <person name="O'Brien M.J."/>
            <person name="Copetti D."/>
            <person name="Mohd Noor M.I."/>
            <person name="Ong R.C."/>
            <person name="Putra M."/>
            <person name="Sireger I.Z."/>
            <person name="Indrioko S."/>
            <person name="Kosugi Y."/>
            <person name="Izuno A."/>
            <person name="Isagi Y."/>
            <person name="Lee S.L."/>
            <person name="Shimizu K.K."/>
        </authorList>
    </citation>
    <scope>NUCLEOTIDE SEQUENCE [LARGE SCALE GENOMIC DNA]</scope>
    <source>
        <strain evidence="2">214</strain>
    </source>
</reference>
<dbReference type="AlphaFoldDB" id="A0AAV5JJ58"/>
<evidence type="ECO:0000256" key="1">
    <source>
        <dbReference type="SAM" id="SignalP"/>
    </source>
</evidence>
<protein>
    <submittedName>
        <fullName evidence="2">Uncharacterized protein</fullName>
    </submittedName>
</protein>
<accession>A0AAV5JJ58</accession>
<feature type="signal peptide" evidence="1">
    <location>
        <begin position="1"/>
        <end position="18"/>
    </location>
</feature>
<gene>
    <name evidence="2" type="ORF">SLEP1_g22690</name>
</gene>
<feature type="chain" id="PRO_5043955207" evidence="1">
    <location>
        <begin position="19"/>
        <end position="53"/>
    </location>
</feature>
<comment type="caution">
    <text evidence="2">The sequence shown here is derived from an EMBL/GenBank/DDBJ whole genome shotgun (WGS) entry which is preliminary data.</text>
</comment>
<name>A0AAV5JJ58_9ROSI</name>
<proteinExistence type="predicted"/>
<keyword evidence="3" id="KW-1185">Reference proteome</keyword>
<evidence type="ECO:0000313" key="3">
    <source>
        <dbReference type="Proteomes" id="UP001054252"/>
    </source>
</evidence>
<keyword evidence="1" id="KW-0732">Signal</keyword>